<evidence type="ECO:0000256" key="1">
    <source>
        <dbReference type="ARBA" id="ARBA00022448"/>
    </source>
</evidence>
<name>A0A097QW73_9EURY</name>
<dbReference type="GO" id="GO:0016887">
    <property type="term" value="F:ATP hydrolysis activity"/>
    <property type="evidence" value="ECO:0007669"/>
    <property type="project" value="InterPro"/>
</dbReference>
<dbReference type="CDD" id="cd03235">
    <property type="entry name" value="ABC_Metallic_Cations"/>
    <property type="match status" value="1"/>
</dbReference>
<keyword evidence="6" id="KW-1185">Reference proteome</keyword>
<dbReference type="Pfam" id="PF00005">
    <property type="entry name" value="ABC_tran"/>
    <property type="match status" value="1"/>
</dbReference>
<dbReference type="HOGENOM" id="CLU_000604_1_11_2"/>
<dbReference type="AlphaFoldDB" id="A0A097QW73"/>
<dbReference type="Gene3D" id="3.40.50.300">
    <property type="entry name" value="P-loop containing nucleotide triphosphate hydrolases"/>
    <property type="match status" value="1"/>
</dbReference>
<proteinExistence type="predicted"/>
<dbReference type="KEGG" id="teu:TEU_10570"/>
<evidence type="ECO:0000256" key="2">
    <source>
        <dbReference type="ARBA" id="ARBA00022741"/>
    </source>
</evidence>
<evidence type="ECO:0000313" key="5">
    <source>
        <dbReference type="EMBL" id="AIU70742.1"/>
    </source>
</evidence>
<dbReference type="EMBL" id="CP008887">
    <property type="protein sequence ID" value="AIU70742.1"/>
    <property type="molecule type" value="Genomic_DNA"/>
</dbReference>
<dbReference type="InterPro" id="IPR050153">
    <property type="entry name" value="Metal_Ion_Import_ABC"/>
</dbReference>
<dbReference type="RefSeq" id="WP_050003706.1">
    <property type="nucleotide sequence ID" value="NZ_CP008887.1"/>
</dbReference>
<gene>
    <name evidence="5" type="ORF">TEU_10570</name>
</gene>
<dbReference type="PROSITE" id="PS00211">
    <property type="entry name" value="ABC_TRANSPORTER_1"/>
    <property type="match status" value="1"/>
</dbReference>
<organism evidence="5 6">
    <name type="scientific">Thermococcus eurythermalis</name>
    <dbReference type="NCBI Taxonomy" id="1505907"/>
    <lineage>
        <taxon>Archaea</taxon>
        <taxon>Methanobacteriati</taxon>
        <taxon>Methanobacteriota</taxon>
        <taxon>Thermococci</taxon>
        <taxon>Thermococcales</taxon>
        <taxon>Thermococcaceae</taxon>
        <taxon>Thermococcus</taxon>
    </lineage>
</organism>
<sequence>MKAVEAQNLTIFYEGSPALKDVTFSLDEGKTLLLLGPNGAGKTTLLKTIACFHREYEGKLLVFGKPPCDARHLIGYVPQSSSLNERVPLTALEVVAMGGLYRRGFVHFKIPAEIIQKAEEVLVFVGLDHVKDRLFRELSGGQKQRVLLARALMSDPKLLLLDEPLSALDPSARAEVTNVLSKIKSEKNVTMIITTHDINPLLEIGDLVMLINRRLIAFGSPEEVLNDGVIKSVYGPLAKVIPVNGKLYCITGDFHIHMGRRGDRQ</sequence>
<accession>A0A097QW73</accession>
<dbReference type="SMART" id="SM00382">
    <property type="entry name" value="AAA"/>
    <property type="match status" value="1"/>
</dbReference>
<keyword evidence="3" id="KW-0067">ATP-binding</keyword>
<evidence type="ECO:0000259" key="4">
    <source>
        <dbReference type="PROSITE" id="PS50893"/>
    </source>
</evidence>
<evidence type="ECO:0000256" key="3">
    <source>
        <dbReference type="ARBA" id="ARBA00022840"/>
    </source>
</evidence>
<dbReference type="GeneID" id="25153875"/>
<dbReference type="InterPro" id="IPR027417">
    <property type="entry name" value="P-loop_NTPase"/>
</dbReference>
<keyword evidence="2" id="KW-0547">Nucleotide-binding</keyword>
<keyword evidence="1" id="KW-0813">Transport</keyword>
<dbReference type="OrthoDB" id="24644at2157"/>
<dbReference type="SUPFAM" id="SSF52540">
    <property type="entry name" value="P-loop containing nucleoside triphosphate hydrolases"/>
    <property type="match status" value="1"/>
</dbReference>
<reference evidence="5 6" key="1">
    <citation type="journal article" date="2015" name="Int. J. Syst. Evol. Microbiol.">
        <title>Thermococcus eurythermalis sp. nov., a conditional piezophilic hyperthermophilic archaeon with a wide temperature range isolated from an oil-immersed chimney in the Guaymas Basin.</title>
        <authorList>
            <person name="Zhao W."/>
            <person name="Zeng X."/>
            <person name="Xiao X."/>
        </authorList>
    </citation>
    <scope>NUCLEOTIDE SEQUENCE [LARGE SCALE GENOMIC DNA]</scope>
    <source>
        <strain evidence="5 6">A501</strain>
    </source>
</reference>
<dbReference type="GO" id="GO:0005524">
    <property type="term" value="F:ATP binding"/>
    <property type="evidence" value="ECO:0007669"/>
    <property type="project" value="UniProtKB-KW"/>
</dbReference>
<dbReference type="InterPro" id="IPR003593">
    <property type="entry name" value="AAA+_ATPase"/>
</dbReference>
<dbReference type="Proteomes" id="UP000029980">
    <property type="component" value="Chromosome"/>
</dbReference>
<protein>
    <submittedName>
        <fullName evidence="5">ABC transporter</fullName>
    </submittedName>
</protein>
<feature type="domain" description="ABC transporter" evidence="4">
    <location>
        <begin position="4"/>
        <end position="237"/>
    </location>
</feature>
<dbReference type="InterPro" id="IPR017871">
    <property type="entry name" value="ABC_transporter-like_CS"/>
</dbReference>
<evidence type="ECO:0000313" key="6">
    <source>
        <dbReference type="Proteomes" id="UP000029980"/>
    </source>
</evidence>
<dbReference type="InterPro" id="IPR003439">
    <property type="entry name" value="ABC_transporter-like_ATP-bd"/>
</dbReference>
<dbReference type="PROSITE" id="PS50893">
    <property type="entry name" value="ABC_TRANSPORTER_2"/>
    <property type="match status" value="1"/>
</dbReference>
<dbReference type="STRING" id="1505907.TEU_10570"/>
<dbReference type="PANTHER" id="PTHR42734">
    <property type="entry name" value="METAL TRANSPORT SYSTEM ATP-BINDING PROTEIN TM_0124-RELATED"/>
    <property type="match status" value="1"/>
</dbReference>